<proteinExistence type="predicted"/>
<name>A0A1M6JIQ8_9FIRM</name>
<gene>
    <name evidence="1" type="ORF">SAMN02745136_00096</name>
</gene>
<reference evidence="1 2" key="1">
    <citation type="submission" date="2016-11" db="EMBL/GenBank/DDBJ databases">
        <authorList>
            <person name="Jaros S."/>
            <person name="Januszkiewicz K."/>
            <person name="Wedrychowicz H."/>
        </authorList>
    </citation>
    <scope>NUCLEOTIDE SEQUENCE [LARGE SCALE GENOMIC DNA]</scope>
    <source>
        <strain evidence="1 2">DSM 15929</strain>
    </source>
</reference>
<sequence length="45" mass="4837">MDALVGFIMGSSTSFDIYVAIRLAIVFALIDMIKCVTVSLVKGVK</sequence>
<dbReference type="EMBL" id="FRAC01000006">
    <property type="protein sequence ID" value="SHJ46556.1"/>
    <property type="molecule type" value="Genomic_DNA"/>
</dbReference>
<protein>
    <submittedName>
        <fullName evidence="1">Uncharacterized protein</fullName>
    </submittedName>
</protein>
<keyword evidence="2" id="KW-1185">Reference proteome</keyword>
<accession>A0A1M6JIQ8</accession>
<evidence type="ECO:0000313" key="1">
    <source>
        <dbReference type="EMBL" id="SHJ46556.1"/>
    </source>
</evidence>
<organism evidence="1 2">
    <name type="scientific">Anaerocolumna jejuensis DSM 15929</name>
    <dbReference type="NCBI Taxonomy" id="1121322"/>
    <lineage>
        <taxon>Bacteria</taxon>
        <taxon>Bacillati</taxon>
        <taxon>Bacillota</taxon>
        <taxon>Clostridia</taxon>
        <taxon>Lachnospirales</taxon>
        <taxon>Lachnospiraceae</taxon>
        <taxon>Anaerocolumna</taxon>
    </lineage>
</organism>
<dbReference type="Proteomes" id="UP000184386">
    <property type="component" value="Unassembled WGS sequence"/>
</dbReference>
<evidence type="ECO:0000313" key="2">
    <source>
        <dbReference type="Proteomes" id="UP000184386"/>
    </source>
</evidence>
<dbReference type="STRING" id="1121322.SAMN02745136_00096"/>
<dbReference type="RefSeq" id="WP_170866549.1">
    <property type="nucleotide sequence ID" value="NZ_FRAC01000006.1"/>
</dbReference>
<dbReference type="AlphaFoldDB" id="A0A1M6JIQ8"/>